<dbReference type="GO" id="GO:0005576">
    <property type="term" value="C:extracellular region"/>
    <property type="evidence" value="ECO:0007669"/>
    <property type="project" value="TreeGrafter"/>
</dbReference>
<keyword evidence="3" id="KW-1185">Reference proteome</keyword>
<feature type="signal peptide" evidence="1">
    <location>
        <begin position="1"/>
        <end position="19"/>
    </location>
</feature>
<accession>A0A9P9W942</accession>
<evidence type="ECO:0000313" key="2">
    <source>
        <dbReference type="EMBL" id="KAI1851478.1"/>
    </source>
</evidence>
<feature type="chain" id="PRO_5040122345" description="Antigenic cell wall galactomannoprotein" evidence="1">
    <location>
        <begin position="20"/>
        <end position="172"/>
    </location>
</feature>
<dbReference type="Pfam" id="PF12296">
    <property type="entry name" value="HsbA"/>
    <property type="match status" value="1"/>
</dbReference>
<reference evidence="2" key="1">
    <citation type="submission" date="2021-03" db="EMBL/GenBank/DDBJ databases">
        <title>Revisited historic fungal species revealed as producer of novel bioactive compounds through whole genome sequencing and comparative genomics.</title>
        <authorList>
            <person name="Vignolle G.A."/>
            <person name="Hochenegger N."/>
            <person name="Mach R.L."/>
            <person name="Mach-Aigner A.R."/>
            <person name="Javad Rahimi M."/>
            <person name="Salim K.A."/>
            <person name="Chan C.M."/>
            <person name="Lim L.B.L."/>
            <person name="Cai F."/>
            <person name="Druzhinina I.S."/>
            <person name="U'Ren J.M."/>
            <person name="Derntl C."/>
        </authorList>
    </citation>
    <scope>NUCLEOTIDE SEQUENCE</scope>
    <source>
        <strain evidence="2">TUCIM 5799</strain>
    </source>
</reference>
<proteinExistence type="predicted"/>
<evidence type="ECO:0000313" key="3">
    <source>
        <dbReference type="Proteomes" id="UP000829685"/>
    </source>
</evidence>
<dbReference type="Proteomes" id="UP000829685">
    <property type="component" value="Unassembled WGS sequence"/>
</dbReference>
<evidence type="ECO:0000256" key="1">
    <source>
        <dbReference type="SAM" id="SignalP"/>
    </source>
</evidence>
<keyword evidence="1" id="KW-0732">Signal</keyword>
<dbReference type="InterPro" id="IPR021054">
    <property type="entry name" value="Cell_wall_mannoprotein_1"/>
</dbReference>
<evidence type="ECO:0008006" key="4">
    <source>
        <dbReference type="Google" id="ProtNLM"/>
    </source>
</evidence>
<dbReference type="Gene3D" id="1.20.1280.140">
    <property type="match status" value="1"/>
</dbReference>
<comment type="caution">
    <text evidence="2">The sequence shown here is derived from an EMBL/GenBank/DDBJ whole genome shotgun (WGS) entry which is preliminary data.</text>
</comment>
<dbReference type="AlphaFoldDB" id="A0A9P9W942"/>
<protein>
    <recommendedName>
        <fullName evidence="4">Antigenic cell wall galactomannoprotein</fullName>
    </recommendedName>
</protein>
<gene>
    <name evidence="2" type="ORF">JX265_013225</name>
</gene>
<dbReference type="OrthoDB" id="2422134at2759"/>
<dbReference type="EMBL" id="JAFIMR010000065">
    <property type="protein sequence ID" value="KAI1851478.1"/>
    <property type="molecule type" value="Genomic_DNA"/>
</dbReference>
<dbReference type="PANTHER" id="PTHR38123">
    <property type="entry name" value="CELL WALL SERINE-THREONINE-RICH GALACTOMANNOPROTEIN MP1 (AFU_ORTHOLOGUE AFUA_4G03240)"/>
    <property type="match status" value="1"/>
</dbReference>
<organism evidence="2 3">
    <name type="scientific">Neoarthrinium moseri</name>
    <dbReference type="NCBI Taxonomy" id="1658444"/>
    <lineage>
        <taxon>Eukaryota</taxon>
        <taxon>Fungi</taxon>
        <taxon>Dikarya</taxon>
        <taxon>Ascomycota</taxon>
        <taxon>Pezizomycotina</taxon>
        <taxon>Sordariomycetes</taxon>
        <taxon>Xylariomycetidae</taxon>
        <taxon>Amphisphaeriales</taxon>
        <taxon>Apiosporaceae</taxon>
        <taxon>Neoarthrinium</taxon>
    </lineage>
</organism>
<sequence length="172" mass="18026">MKFSKTLTALATLVATAIADGAAIVDALEQIQSDATALNDTVDSWSGDLLGALPITTKSTSLLIHINKGTETAKHSANLTDLETFNVAVTTLNLVTATNSTLDTIVASKPKFDKLLLSPVILLTLKSQKDASAQLSSAIAEKVPLTFQGAAEQLAAQLDAAFEEALDAYSFF</sequence>
<name>A0A9P9W942_9PEZI</name>
<dbReference type="PANTHER" id="PTHR38123:SF4">
    <property type="entry name" value="CELL WALL GALACTOMANNOPROTEIN, PUTATIVE (AFU_ORTHOLOGUE AFUA_4G00870)-RELATED"/>
    <property type="match status" value="1"/>
</dbReference>